<comment type="similarity">
    <text evidence="3">Belongs to the APS1/VSP family.</text>
</comment>
<comment type="caution">
    <text evidence="5">The sequence shown here is derived from an EMBL/GenBank/DDBJ whole genome shotgun (WGS) entry which is preliminary data.</text>
</comment>
<dbReference type="GO" id="GO:0003993">
    <property type="term" value="F:acid phosphatase activity"/>
    <property type="evidence" value="ECO:0000318"/>
    <property type="project" value="GO_Central"/>
</dbReference>
<evidence type="ECO:0000256" key="2">
    <source>
        <dbReference type="ARBA" id="ARBA00023180"/>
    </source>
</evidence>
<feature type="chain" id="PRO_5013713560" description="Acid phosphatase 1-like" evidence="4">
    <location>
        <begin position="20"/>
        <end position="250"/>
    </location>
</feature>
<dbReference type="InterPro" id="IPR014403">
    <property type="entry name" value="APS1/VSP"/>
</dbReference>
<accession>A0A2G3A412</accession>
<proteinExistence type="inferred from homology"/>
<evidence type="ECO:0000313" key="5">
    <source>
        <dbReference type="EMBL" id="PHT88933.1"/>
    </source>
</evidence>
<sequence length="250" mass="28338">MKDIFFLLFIALGAAVASATQINCLSWRLAVETNNIPDWKTVPLQCKSYVSEYMTGQQYRDDCNAVVDAAIEYAKTLNVSKDGKDLWVFNIDETTLSNVPYYARPTVGFGATKPNVLKFESWIKEGKSPAVPGALRLYQTLLGLGIKPIFITDTKEEFKQVRMDNLKKVGYHSWFKFICKGKNDSSIYSEHSGNWKTQKRAELVKAGYRLVGNLGGWGDIIIDFLMKSHVLFLTAETIYYLEIRLSISKM</sequence>
<dbReference type="PIRSF" id="PIRSF002674">
    <property type="entry name" value="VSP"/>
    <property type="match status" value="1"/>
</dbReference>
<dbReference type="Gramene" id="PHT88933">
    <property type="protein sequence ID" value="PHT88933"/>
    <property type="gene ID" value="T459_11039"/>
</dbReference>
<dbReference type="InterPro" id="IPR023214">
    <property type="entry name" value="HAD_sf"/>
</dbReference>
<dbReference type="EMBL" id="AYRZ02000003">
    <property type="protein sequence ID" value="PHT88933.1"/>
    <property type="molecule type" value="Genomic_DNA"/>
</dbReference>
<reference evidence="5 6" key="1">
    <citation type="journal article" date="2014" name="Nat. Genet.">
        <title>Genome sequence of the hot pepper provides insights into the evolution of pungency in Capsicum species.</title>
        <authorList>
            <person name="Kim S."/>
            <person name="Park M."/>
            <person name="Yeom S.I."/>
            <person name="Kim Y.M."/>
            <person name="Lee J.M."/>
            <person name="Lee H.A."/>
            <person name="Seo E."/>
            <person name="Choi J."/>
            <person name="Cheong K."/>
            <person name="Kim K.T."/>
            <person name="Jung K."/>
            <person name="Lee G.W."/>
            <person name="Oh S.K."/>
            <person name="Bae C."/>
            <person name="Kim S.B."/>
            <person name="Lee H.Y."/>
            <person name="Kim S.Y."/>
            <person name="Kim M.S."/>
            <person name="Kang B.C."/>
            <person name="Jo Y.D."/>
            <person name="Yang H.B."/>
            <person name="Jeong H.J."/>
            <person name="Kang W.H."/>
            <person name="Kwon J.K."/>
            <person name="Shin C."/>
            <person name="Lim J.Y."/>
            <person name="Park J.H."/>
            <person name="Huh J.H."/>
            <person name="Kim J.S."/>
            <person name="Kim B.D."/>
            <person name="Cohen O."/>
            <person name="Paran I."/>
            <person name="Suh M.C."/>
            <person name="Lee S.B."/>
            <person name="Kim Y.K."/>
            <person name="Shin Y."/>
            <person name="Noh S.J."/>
            <person name="Park J."/>
            <person name="Seo Y.S."/>
            <person name="Kwon S.Y."/>
            <person name="Kim H.A."/>
            <person name="Park J.M."/>
            <person name="Kim H.J."/>
            <person name="Choi S.B."/>
            <person name="Bosland P.W."/>
            <person name="Reeves G."/>
            <person name="Jo S.H."/>
            <person name="Lee B.W."/>
            <person name="Cho H.T."/>
            <person name="Choi H.S."/>
            <person name="Lee M.S."/>
            <person name="Yu Y."/>
            <person name="Do Choi Y."/>
            <person name="Park B.S."/>
            <person name="van Deynze A."/>
            <person name="Ashrafi H."/>
            <person name="Hill T."/>
            <person name="Kim W.T."/>
            <person name="Pai H.S."/>
            <person name="Ahn H.K."/>
            <person name="Yeam I."/>
            <person name="Giovannoni J.J."/>
            <person name="Rose J.K."/>
            <person name="Sorensen I."/>
            <person name="Lee S.J."/>
            <person name="Kim R.W."/>
            <person name="Choi I.Y."/>
            <person name="Choi B.S."/>
            <person name="Lim J.S."/>
            <person name="Lee Y.H."/>
            <person name="Choi D."/>
        </authorList>
    </citation>
    <scope>NUCLEOTIDE SEQUENCE [LARGE SCALE GENOMIC DNA]</scope>
    <source>
        <strain evidence="6">cv. CM334</strain>
    </source>
</reference>
<keyword evidence="2" id="KW-0325">Glycoprotein</keyword>
<protein>
    <recommendedName>
        <fullName evidence="7">Acid phosphatase 1-like</fullName>
    </recommendedName>
</protein>
<dbReference type="Proteomes" id="UP000222542">
    <property type="component" value="Unassembled WGS sequence"/>
</dbReference>
<keyword evidence="6" id="KW-1185">Reference proteome</keyword>
<evidence type="ECO:0000256" key="1">
    <source>
        <dbReference type="ARBA" id="ARBA00022729"/>
    </source>
</evidence>
<name>A0A2G3A412_CAPAN</name>
<dbReference type="OMA" id="CLSWRIA"/>
<dbReference type="PANTHER" id="PTHR31284">
    <property type="entry name" value="ACID PHOSPHATASE-LIKE PROTEIN"/>
    <property type="match status" value="1"/>
</dbReference>
<reference evidence="5 6" key="2">
    <citation type="journal article" date="2017" name="Genome Biol.">
        <title>New reference genome sequences of hot pepper reveal the massive evolution of plant disease-resistance genes by retroduplication.</title>
        <authorList>
            <person name="Kim S."/>
            <person name="Park J."/>
            <person name="Yeom S.I."/>
            <person name="Kim Y.M."/>
            <person name="Seo E."/>
            <person name="Kim K.T."/>
            <person name="Kim M.S."/>
            <person name="Lee J.M."/>
            <person name="Cheong K."/>
            <person name="Shin H.S."/>
            <person name="Kim S.B."/>
            <person name="Han K."/>
            <person name="Lee J."/>
            <person name="Park M."/>
            <person name="Lee H.A."/>
            <person name="Lee H.Y."/>
            <person name="Lee Y."/>
            <person name="Oh S."/>
            <person name="Lee J.H."/>
            <person name="Choi E."/>
            <person name="Choi E."/>
            <person name="Lee S.E."/>
            <person name="Jeon J."/>
            <person name="Kim H."/>
            <person name="Choi G."/>
            <person name="Song H."/>
            <person name="Lee J."/>
            <person name="Lee S.C."/>
            <person name="Kwon J.K."/>
            <person name="Lee H.Y."/>
            <person name="Koo N."/>
            <person name="Hong Y."/>
            <person name="Kim R.W."/>
            <person name="Kang W.H."/>
            <person name="Huh J.H."/>
            <person name="Kang B.C."/>
            <person name="Yang T.J."/>
            <person name="Lee Y.H."/>
            <person name="Bennetzen J.L."/>
            <person name="Choi D."/>
        </authorList>
    </citation>
    <scope>NUCLEOTIDE SEQUENCE [LARGE SCALE GENOMIC DNA]</scope>
    <source>
        <strain evidence="6">cv. CM334</strain>
    </source>
</reference>
<dbReference type="PANTHER" id="PTHR31284:SF43">
    <property type="entry name" value="ACID PHOSPHATASE 1-LIKE"/>
    <property type="match status" value="1"/>
</dbReference>
<feature type="signal peptide" evidence="4">
    <location>
        <begin position="1"/>
        <end position="19"/>
    </location>
</feature>
<dbReference type="InterPro" id="IPR005519">
    <property type="entry name" value="Acid_phosphat_B-like"/>
</dbReference>
<dbReference type="Gene3D" id="3.40.50.1000">
    <property type="entry name" value="HAD superfamily/HAD-like"/>
    <property type="match status" value="1"/>
</dbReference>
<evidence type="ECO:0000256" key="4">
    <source>
        <dbReference type="SAM" id="SignalP"/>
    </source>
</evidence>
<organism evidence="5 6">
    <name type="scientific">Capsicum annuum</name>
    <name type="common">Capsicum pepper</name>
    <dbReference type="NCBI Taxonomy" id="4072"/>
    <lineage>
        <taxon>Eukaryota</taxon>
        <taxon>Viridiplantae</taxon>
        <taxon>Streptophyta</taxon>
        <taxon>Embryophyta</taxon>
        <taxon>Tracheophyta</taxon>
        <taxon>Spermatophyta</taxon>
        <taxon>Magnoliopsida</taxon>
        <taxon>eudicotyledons</taxon>
        <taxon>Gunneridae</taxon>
        <taxon>Pentapetalae</taxon>
        <taxon>asterids</taxon>
        <taxon>lamiids</taxon>
        <taxon>Solanales</taxon>
        <taxon>Solanaceae</taxon>
        <taxon>Solanoideae</taxon>
        <taxon>Capsiceae</taxon>
        <taxon>Capsicum</taxon>
    </lineage>
</organism>
<evidence type="ECO:0000256" key="3">
    <source>
        <dbReference type="PIRNR" id="PIRNR002674"/>
    </source>
</evidence>
<dbReference type="SUPFAM" id="SSF56784">
    <property type="entry name" value="HAD-like"/>
    <property type="match status" value="1"/>
</dbReference>
<dbReference type="InterPro" id="IPR036412">
    <property type="entry name" value="HAD-like_sf"/>
</dbReference>
<keyword evidence="1 4" id="KW-0732">Signal</keyword>
<dbReference type="Pfam" id="PF03767">
    <property type="entry name" value="Acid_phosphat_B"/>
    <property type="match status" value="1"/>
</dbReference>
<evidence type="ECO:0000313" key="6">
    <source>
        <dbReference type="Proteomes" id="UP000222542"/>
    </source>
</evidence>
<gene>
    <name evidence="5" type="ORF">T459_11039</name>
</gene>
<dbReference type="AlphaFoldDB" id="A0A2G3A412"/>
<evidence type="ECO:0008006" key="7">
    <source>
        <dbReference type="Google" id="ProtNLM"/>
    </source>
</evidence>